<evidence type="ECO:0000259" key="16">
    <source>
        <dbReference type="PROSITE" id="PS50975"/>
    </source>
</evidence>
<dbReference type="EC" id="6.3.4.16" evidence="15"/>
<comment type="catalytic activity">
    <reaction evidence="13 15">
        <text>hydrogencarbonate + NH4(+) + 2 ATP = carbamoyl phosphate + 2 ADP + phosphate + 2 H(+)</text>
        <dbReference type="Rhea" id="RHEA:18029"/>
        <dbReference type="ChEBI" id="CHEBI:15378"/>
        <dbReference type="ChEBI" id="CHEBI:17544"/>
        <dbReference type="ChEBI" id="CHEBI:28938"/>
        <dbReference type="ChEBI" id="CHEBI:30616"/>
        <dbReference type="ChEBI" id="CHEBI:43474"/>
        <dbReference type="ChEBI" id="CHEBI:58228"/>
        <dbReference type="ChEBI" id="CHEBI:456216"/>
        <dbReference type="EC" id="6.3.4.16"/>
    </reaction>
</comment>
<evidence type="ECO:0000259" key="17">
    <source>
        <dbReference type="PROSITE" id="PS51855"/>
    </source>
</evidence>
<dbReference type="Gene3D" id="3.40.50.20">
    <property type="match status" value="2"/>
</dbReference>
<keyword evidence="4 15" id="KW-0436">Ligase</keyword>
<dbReference type="InterPro" id="IPR011607">
    <property type="entry name" value="MGS-like_dom"/>
</dbReference>
<feature type="binding site" evidence="15">
    <location>
        <position position="299"/>
    </location>
    <ligand>
        <name>Mn(2+)</name>
        <dbReference type="ChEBI" id="CHEBI:29035"/>
        <label>1</label>
    </ligand>
</feature>
<feature type="binding site" evidence="15">
    <location>
        <position position="919"/>
    </location>
    <ligand>
        <name>Mg(2+)</name>
        <dbReference type="ChEBI" id="CHEBI:18420"/>
        <label>3</label>
    </ligand>
</feature>
<dbReference type="PROSITE" id="PS51855">
    <property type="entry name" value="MGS"/>
    <property type="match status" value="1"/>
</dbReference>
<feature type="binding site" evidence="15">
    <location>
        <position position="851"/>
    </location>
    <ligand>
        <name>ATP</name>
        <dbReference type="ChEBI" id="CHEBI:30616"/>
        <label>2</label>
    </ligand>
</feature>
<dbReference type="Gene3D" id="1.10.1030.10">
    <property type="entry name" value="Carbamoyl-phosphate synthetase, large subunit oligomerisation domain"/>
    <property type="match status" value="1"/>
</dbReference>
<evidence type="ECO:0000256" key="9">
    <source>
        <dbReference type="ARBA" id="ARBA00022840"/>
    </source>
</evidence>
<feature type="binding site" evidence="15">
    <location>
        <position position="285"/>
    </location>
    <ligand>
        <name>Mn(2+)</name>
        <dbReference type="ChEBI" id="CHEBI:29035"/>
        <label>1</label>
    </ligand>
</feature>
<keyword evidence="6" id="KW-0479">Metal-binding</keyword>
<comment type="function">
    <text evidence="15">Large subunit of the glutamine-dependent carbamoyl phosphate synthetase (CPSase). CPSase catalyzes the formation of carbamoyl phosphate from the ammonia moiety of glutamine, carbonate, and phosphate donated by ATP, constituting the first step of 2 biosynthetic pathways, one leading to arginine and/or urea and the other to pyrimidine nucleotides. The large subunit (synthetase) binds the substrates ammonia (free or transferred from glutamine from the small subunit), hydrogencarbonate and ATP and carries out an ATP-coupled ligase reaction, activating hydrogencarbonate by forming carboxy phosphate which reacts with ammonia to form carbamoyl phosphate.</text>
</comment>
<feature type="binding site" evidence="15">
    <location>
        <position position="299"/>
    </location>
    <ligand>
        <name>ATP</name>
        <dbReference type="ChEBI" id="CHEBI:30616"/>
        <label>1</label>
    </ligand>
</feature>
<dbReference type="Gene3D" id="3.30.1490.20">
    <property type="entry name" value="ATP-grasp fold, A domain"/>
    <property type="match status" value="1"/>
</dbReference>
<evidence type="ECO:0000313" key="18">
    <source>
        <dbReference type="EMBL" id="RZD17401.1"/>
    </source>
</evidence>
<dbReference type="HAMAP" id="MF_01210_B">
    <property type="entry name" value="CPSase_L_chain_B"/>
    <property type="match status" value="1"/>
</dbReference>
<feature type="binding site" evidence="15">
    <location>
        <position position="285"/>
    </location>
    <ligand>
        <name>Mg(2+)</name>
        <dbReference type="ChEBI" id="CHEBI:18420"/>
        <label>1</label>
    </ligand>
</feature>
<evidence type="ECO:0000256" key="12">
    <source>
        <dbReference type="ARBA" id="ARBA00023211"/>
    </source>
</evidence>
<dbReference type="InterPro" id="IPR036914">
    <property type="entry name" value="MGS-like_dom_sf"/>
</dbReference>
<feature type="domain" description="ATP-grasp" evidence="16">
    <location>
        <begin position="769"/>
        <end position="960"/>
    </location>
</feature>
<feature type="binding site" evidence="15">
    <location>
        <position position="285"/>
    </location>
    <ligand>
        <name>ATP</name>
        <dbReference type="ChEBI" id="CHEBI:30616"/>
        <label>1</label>
    </ligand>
</feature>
<evidence type="ECO:0000256" key="7">
    <source>
        <dbReference type="ARBA" id="ARBA00022737"/>
    </source>
</evidence>
<feature type="binding site" evidence="15">
    <location>
        <position position="210"/>
    </location>
    <ligand>
        <name>ATP</name>
        <dbReference type="ChEBI" id="CHEBI:30616"/>
        <label>1</label>
    </ligand>
</feature>
<dbReference type="SUPFAM" id="SSF48108">
    <property type="entry name" value="Carbamoyl phosphate synthetase, large subunit connection domain"/>
    <property type="match status" value="1"/>
</dbReference>
<organism evidence="18 19">
    <name type="scientific">Acididesulfobacter guangdongensis</name>
    <dbReference type="NCBI Taxonomy" id="2597225"/>
    <lineage>
        <taxon>Bacteria</taxon>
        <taxon>Deltaproteobacteria</taxon>
        <taxon>Candidatus Acidulodesulfobacterales</taxon>
        <taxon>Candidatus Acididesulfobacter</taxon>
    </lineage>
</organism>
<feature type="binding site" evidence="15">
    <location>
        <position position="876"/>
    </location>
    <ligand>
        <name>ATP</name>
        <dbReference type="ChEBI" id="CHEBI:30616"/>
        <label>2</label>
    </ligand>
</feature>
<dbReference type="GO" id="GO:0004088">
    <property type="term" value="F:carbamoyl-phosphate synthase (glutamine-hydrolyzing) activity"/>
    <property type="evidence" value="ECO:0007669"/>
    <property type="project" value="UniProtKB-UniRule"/>
</dbReference>
<evidence type="ECO:0000256" key="1">
    <source>
        <dbReference type="ARBA" id="ARBA00005077"/>
    </source>
</evidence>
<reference evidence="18 19" key="1">
    <citation type="journal article" date="2019" name="ISME J.">
        <title>Insights into ecological role of a new deltaproteobacterial order Candidatus Acidulodesulfobacterales by metagenomics and metatranscriptomics.</title>
        <authorList>
            <person name="Tan S."/>
            <person name="Liu J."/>
            <person name="Fang Y."/>
            <person name="Hedlund B.P."/>
            <person name="Lian Z.H."/>
            <person name="Huang L.Y."/>
            <person name="Li J.T."/>
            <person name="Huang L.N."/>
            <person name="Li W.J."/>
            <person name="Jiang H.C."/>
            <person name="Dong H.L."/>
            <person name="Shu W.S."/>
        </authorList>
    </citation>
    <scope>NUCLEOTIDE SEQUENCE [LARGE SCALE GENOMIC DNA]</scope>
    <source>
        <strain evidence="18">AP2</strain>
    </source>
</reference>
<dbReference type="PANTHER" id="PTHR11405:SF53">
    <property type="entry name" value="CARBAMOYL-PHOSPHATE SYNTHASE [AMMONIA], MITOCHONDRIAL"/>
    <property type="match status" value="1"/>
</dbReference>
<feature type="binding site" evidence="15">
    <location>
        <position position="208"/>
    </location>
    <ligand>
        <name>ATP</name>
        <dbReference type="ChEBI" id="CHEBI:30616"/>
        <label>1</label>
    </ligand>
</feature>
<dbReference type="FunFam" id="3.30.470.20:FF:000026">
    <property type="entry name" value="Carbamoyl-phosphate synthase large chain"/>
    <property type="match status" value="1"/>
</dbReference>
<dbReference type="AlphaFoldDB" id="A0A519BJF7"/>
<dbReference type="Gene3D" id="3.30.470.20">
    <property type="entry name" value="ATP-grasp fold, B domain"/>
    <property type="match status" value="2"/>
</dbReference>
<comment type="caution">
    <text evidence="15">Lacks conserved residue(s) required for the propagation of feature annotation.</text>
</comment>
<feature type="domain" description="MGS-like" evidence="17">
    <location>
        <begin position="1027"/>
        <end position="1164"/>
    </location>
</feature>
<dbReference type="Proteomes" id="UP000316562">
    <property type="component" value="Unassembled WGS sequence"/>
</dbReference>
<dbReference type="PROSITE" id="PS00866">
    <property type="entry name" value="CPSASE_1"/>
    <property type="match status" value="2"/>
</dbReference>
<evidence type="ECO:0000256" key="6">
    <source>
        <dbReference type="ARBA" id="ARBA00022723"/>
    </source>
</evidence>
<keyword evidence="8 15" id="KW-0547">Nucleotide-binding</keyword>
<feature type="binding site" evidence="15">
    <location>
        <position position="242"/>
    </location>
    <ligand>
        <name>ATP</name>
        <dbReference type="ChEBI" id="CHEBI:30616"/>
        <label>1</label>
    </ligand>
</feature>
<dbReference type="FunFam" id="3.30.470.20:FF:000007">
    <property type="entry name" value="Carbamoyl-phosphate synthase large chain"/>
    <property type="match status" value="1"/>
</dbReference>
<comment type="caution">
    <text evidence="18">The sequence shown here is derived from an EMBL/GenBank/DDBJ whole genome shotgun (WGS) entry which is preliminary data.</text>
</comment>
<evidence type="ECO:0000256" key="10">
    <source>
        <dbReference type="ARBA" id="ARBA00022842"/>
    </source>
</evidence>
<feature type="binding site" evidence="15">
    <location>
        <position position="919"/>
    </location>
    <ligand>
        <name>Mn(2+)</name>
        <dbReference type="ChEBI" id="CHEBI:29035"/>
        <label>3</label>
    </ligand>
</feature>
<feature type="binding site" evidence="15">
    <location>
        <position position="933"/>
    </location>
    <ligand>
        <name>Mg(2+)</name>
        <dbReference type="ChEBI" id="CHEBI:18420"/>
        <label>4</label>
    </ligand>
</feature>
<comment type="catalytic activity">
    <reaction evidence="14 15">
        <text>hydrogencarbonate + L-glutamine + 2 ATP + H2O = carbamoyl phosphate + L-glutamate + 2 ADP + phosphate + 2 H(+)</text>
        <dbReference type="Rhea" id="RHEA:18633"/>
        <dbReference type="ChEBI" id="CHEBI:15377"/>
        <dbReference type="ChEBI" id="CHEBI:15378"/>
        <dbReference type="ChEBI" id="CHEBI:17544"/>
        <dbReference type="ChEBI" id="CHEBI:29985"/>
        <dbReference type="ChEBI" id="CHEBI:30616"/>
        <dbReference type="ChEBI" id="CHEBI:43474"/>
        <dbReference type="ChEBI" id="CHEBI:58228"/>
        <dbReference type="ChEBI" id="CHEBI:58359"/>
        <dbReference type="ChEBI" id="CHEBI:456216"/>
        <dbReference type="EC" id="6.3.5.5"/>
    </reaction>
</comment>
<dbReference type="PROSITE" id="PS00867">
    <property type="entry name" value="CPSASE_2"/>
    <property type="match status" value="2"/>
</dbReference>
<evidence type="ECO:0000256" key="5">
    <source>
        <dbReference type="ARBA" id="ARBA00022605"/>
    </source>
</evidence>
<dbReference type="GO" id="GO:0005737">
    <property type="term" value="C:cytoplasm"/>
    <property type="evidence" value="ECO:0007669"/>
    <property type="project" value="TreeGrafter"/>
</dbReference>
<dbReference type="SUPFAM" id="SSF56059">
    <property type="entry name" value="Glutathione synthetase ATP-binding domain-like"/>
    <property type="match status" value="2"/>
</dbReference>
<feature type="binding site" evidence="15">
    <location>
        <position position="241"/>
    </location>
    <ligand>
        <name>ATP</name>
        <dbReference type="ChEBI" id="CHEBI:30616"/>
        <label>1</label>
    </ligand>
</feature>
<dbReference type="InterPro" id="IPR006275">
    <property type="entry name" value="CPSase_lsu"/>
</dbReference>
<feature type="binding site" evidence="15">
    <location>
        <position position="129"/>
    </location>
    <ligand>
        <name>ATP</name>
        <dbReference type="ChEBI" id="CHEBI:30616"/>
        <label>1</label>
    </ligand>
</feature>
<feature type="binding site" evidence="15">
    <location>
        <position position="299"/>
    </location>
    <ligand>
        <name>Mg(2+)</name>
        <dbReference type="ChEBI" id="CHEBI:18420"/>
        <label>1</label>
    </ligand>
</feature>
<dbReference type="InterPro" id="IPR033937">
    <property type="entry name" value="MGS_CPS_CarB"/>
</dbReference>
<dbReference type="InterPro" id="IPR005480">
    <property type="entry name" value="CPSase_lsu_oligo"/>
</dbReference>
<dbReference type="UniPathway" id="UPA00068">
    <property type="reaction ID" value="UER00171"/>
</dbReference>
<feature type="binding site" evidence="15">
    <location>
        <position position="931"/>
    </location>
    <ligand>
        <name>ATP</name>
        <dbReference type="ChEBI" id="CHEBI:30616"/>
        <label>2</label>
    </ligand>
</feature>
<comment type="pathway">
    <text evidence="1 15">Amino-acid biosynthesis; L-arginine biosynthesis; carbamoyl phosphate from bicarbonate: step 1/1.</text>
</comment>
<keyword evidence="12" id="KW-0464">Manganese</keyword>
<comment type="pathway">
    <text evidence="15">Pyrimidine metabolism; UMP biosynthesis via de novo pathway; (S)-dihydroorotate from bicarbonate: step 1/3.</text>
</comment>
<dbReference type="UniPathway" id="UPA00070">
    <property type="reaction ID" value="UER00115"/>
</dbReference>
<evidence type="ECO:0000256" key="13">
    <source>
        <dbReference type="ARBA" id="ARBA00047359"/>
    </source>
</evidence>
<feature type="binding site" evidence="15">
    <location>
        <position position="176"/>
    </location>
    <ligand>
        <name>ATP</name>
        <dbReference type="ChEBI" id="CHEBI:30616"/>
        <label>1</label>
    </ligand>
</feature>
<dbReference type="InterPro" id="IPR058047">
    <property type="entry name" value="CPSase_preATP-grasp"/>
</dbReference>
<feature type="binding site" evidence="15">
    <location>
        <position position="215"/>
    </location>
    <ligand>
        <name>ATP</name>
        <dbReference type="ChEBI" id="CHEBI:30616"/>
        <label>1</label>
    </ligand>
</feature>
<dbReference type="GO" id="GO:0044205">
    <property type="term" value="P:'de novo' UMP biosynthetic process"/>
    <property type="evidence" value="ECO:0007669"/>
    <property type="project" value="UniProtKB-UniRule"/>
</dbReference>
<feature type="binding site" evidence="15">
    <location>
        <position position="243"/>
    </location>
    <ligand>
        <name>ATP</name>
        <dbReference type="ChEBI" id="CHEBI:30616"/>
        <label>1</label>
    </ligand>
</feature>
<feature type="binding site" evidence="15">
    <location>
        <position position="299"/>
    </location>
    <ligand>
        <name>Mn(2+)</name>
        <dbReference type="ChEBI" id="CHEBI:29035"/>
        <label>2</label>
    </ligand>
</feature>
<dbReference type="PANTHER" id="PTHR11405">
    <property type="entry name" value="CARBAMOYLTRANSFERASE FAMILY MEMBER"/>
    <property type="match status" value="1"/>
</dbReference>
<dbReference type="Pfam" id="PF02786">
    <property type="entry name" value="CPSase_L_D2"/>
    <property type="match status" value="2"/>
</dbReference>
<dbReference type="GO" id="GO:0004087">
    <property type="term" value="F:carbamoyl-phosphate synthase (ammonia) activity"/>
    <property type="evidence" value="ECO:0007669"/>
    <property type="project" value="UniProtKB-EC"/>
</dbReference>
<feature type="domain" description="ATP-grasp" evidence="16">
    <location>
        <begin position="133"/>
        <end position="328"/>
    </location>
</feature>
<keyword evidence="11 15" id="KW-0665">Pyrimidine biosynthesis</keyword>
<feature type="binding site" evidence="15">
    <location>
        <position position="933"/>
    </location>
    <ligand>
        <name>Mn(2+)</name>
        <dbReference type="ChEBI" id="CHEBI:29035"/>
        <label>4</label>
    </ligand>
</feature>
<feature type="binding site" evidence="15">
    <location>
        <position position="931"/>
    </location>
    <ligand>
        <name>Mg(2+)</name>
        <dbReference type="ChEBI" id="CHEBI:18420"/>
        <label>3</label>
    </ligand>
</feature>
<accession>A0A519BJF7</accession>
<protein>
    <recommendedName>
        <fullName evidence="15">Carbamoyl phosphate synthase large chain</fullName>
        <ecNumber evidence="15">6.3.4.16</ecNumber>
        <ecNumber evidence="15">6.3.5.5</ecNumber>
    </recommendedName>
    <alternativeName>
        <fullName evidence="15">Carbamoyl phosphate synthetase ammonia chain</fullName>
    </alternativeName>
</protein>
<feature type="region of interest" description="Allosteric domain" evidence="15">
    <location>
        <begin position="1027"/>
        <end position="1164"/>
    </location>
</feature>
<proteinExistence type="inferred from homology"/>
<feature type="binding site" evidence="15">
    <location>
        <position position="299"/>
    </location>
    <ligand>
        <name>Mg(2+)</name>
        <dbReference type="ChEBI" id="CHEBI:18420"/>
        <label>2</label>
    </ligand>
</feature>
<keyword evidence="7 15" id="KW-0677">Repeat</keyword>
<dbReference type="GO" id="GO:0006526">
    <property type="term" value="P:L-arginine biosynthetic process"/>
    <property type="evidence" value="ECO:0007669"/>
    <property type="project" value="UniProtKB-UniRule"/>
</dbReference>
<dbReference type="GO" id="GO:0006541">
    <property type="term" value="P:glutamine metabolic process"/>
    <property type="evidence" value="ECO:0007669"/>
    <property type="project" value="TreeGrafter"/>
</dbReference>
<evidence type="ECO:0000313" key="19">
    <source>
        <dbReference type="Proteomes" id="UP000316562"/>
    </source>
</evidence>
<dbReference type="GO" id="GO:0005524">
    <property type="term" value="F:ATP binding"/>
    <property type="evidence" value="ECO:0007669"/>
    <property type="project" value="UniProtKB-UniRule"/>
</dbReference>
<evidence type="ECO:0000256" key="14">
    <source>
        <dbReference type="ARBA" id="ARBA00048816"/>
    </source>
</evidence>
<dbReference type="PROSITE" id="PS50975">
    <property type="entry name" value="ATP_GRASP"/>
    <property type="match status" value="2"/>
</dbReference>
<comment type="subunit">
    <text evidence="15">Composed of two chains; the small (or glutamine) chain promotes the hydrolysis of glutamine to ammonia, which is used by the large (or ammonia) chain to synthesize carbamoyl phosphate. Tetramer of heterodimers (alpha,beta)4.</text>
</comment>
<dbReference type="InterPro" id="IPR005479">
    <property type="entry name" value="CPAse_ATP-bd"/>
</dbReference>
<dbReference type="InterPro" id="IPR013815">
    <property type="entry name" value="ATP_grasp_subdomain_1"/>
</dbReference>
<dbReference type="InterPro" id="IPR011761">
    <property type="entry name" value="ATP-grasp"/>
</dbReference>
<dbReference type="SUPFAM" id="SSF52440">
    <property type="entry name" value="PreATP-grasp domain"/>
    <property type="match status" value="2"/>
</dbReference>
<evidence type="ECO:0000256" key="8">
    <source>
        <dbReference type="ARBA" id="ARBA00022741"/>
    </source>
</evidence>
<feature type="binding site" evidence="15">
    <location>
        <position position="805"/>
    </location>
    <ligand>
        <name>ATP</name>
        <dbReference type="ChEBI" id="CHEBI:30616"/>
        <label>2</label>
    </ligand>
</feature>
<feature type="binding site" evidence="15">
    <location>
        <position position="931"/>
    </location>
    <ligand>
        <name>Mn(2+)</name>
        <dbReference type="ChEBI" id="CHEBI:29035"/>
        <label>3</label>
    </ligand>
</feature>
<feature type="binding site" evidence="15">
    <location>
        <position position="301"/>
    </location>
    <ligand>
        <name>Mg(2+)</name>
        <dbReference type="ChEBI" id="CHEBI:18420"/>
        <label>2</label>
    </ligand>
</feature>
<feature type="binding site" evidence="15">
    <location>
        <position position="931"/>
    </location>
    <ligand>
        <name>Mg(2+)</name>
        <dbReference type="ChEBI" id="CHEBI:18420"/>
        <label>4</label>
    </ligand>
</feature>
<dbReference type="CDD" id="cd01424">
    <property type="entry name" value="MGS_CPS_II"/>
    <property type="match status" value="1"/>
</dbReference>
<evidence type="ECO:0000256" key="3">
    <source>
        <dbReference type="ARBA" id="ARBA00022571"/>
    </source>
</evidence>
<dbReference type="GO" id="GO:0046872">
    <property type="term" value="F:metal ion binding"/>
    <property type="evidence" value="ECO:0007669"/>
    <property type="project" value="UniProtKB-KW"/>
</dbReference>
<dbReference type="InterPro" id="IPR016185">
    <property type="entry name" value="PreATP-grasp_dom_sf"/>
</dbReference>
<dbReference type="Gene3D" id="3.40.50.1380">
    <property type="entry name" value="Methylglyoxal synthase-like domain"/>
    <property type="match status" value="1"/>
</dbReference>
<keyword evidence="3 15" id="KW-0055">Arginine biosynthesis</keyword>
<dbReference type="Pfam" id="PF02787">
    <property type="entry name" value="CPSase_L_D3"/>
    <property type="match status" value="1"/>
</dbReference>
<dbReference type="NCBIfam" id="NF003671">
    <property type="entry name" value="PRK05294.1"/>
    <property type="match status" value="2"/>
</dbReference>
<name>A0A519BJF7_ACIG2</name>
<feature type="binding site" evidence="15">
    <location>
        <position position="846"/>
    </location>
    <ligand>
        <name>ATP</name>
        <dbReference type="ChEBI" id="CHEBI:30616"/>
        <label>2</label>
    </ligand>
</feature>
<feature type="binding site" evidence="15">
    <location>
        <position position="879"/>
    </location>
    <ligand>
        <name>ATP</name>
        <dbReference type="ChEBI" id="CHEBI:30616"/>
        <label>2</label>
    </ligand>
</feature>
<dbReference type="FunFam" id="3.40.50.20:FF:000001">
    <property type="entry name" value="Carbamoyl-phosphate synthase large chain"/>
    <property type="match status" value="2"/>
</dbReference>
<dbReference type="SMART" id="SM00851">
    <property type="entry name" value="MGS"/>
    <property type="match status" value="1"/>
</dbReference>
<feature type="binding site" evidence="15">
    <location>
        <position position="175"/>
    </location>
    <ligand>
        <name>ATP</name>
        <dbReference type="ChEBI" id="CHEBI:30616"/>
        <label>1</label>
    </ligand>
</feature>
<keyword evidence="9 15" id="KW-0067">ATP-binding</keyword>
<dbReference type="PRINTS" id="PR00098">
    <property type="entry name" value="CPSASE"/>
</dbReference>
<sequence length="1164" mass="129975">MPKRTDIKKIMIIGSGPIIIGQAAEFDYSGTQGAKALAEEGYEAILVNSNPATIMTDPEYAYKTYIEPLTADFLEKIIEKERPDSIIPTLGGQTALNLTIELYERKIIEKFGIKILGASIDAIKKAEDREYFKKSMEKIGVPVLHGGFAHDIEEASAVLKQIGFPVIIRPSFTLGGTGGGIAYNIEEFKEYAQRGINASPTNEILIEKSIIGFKEVELEVMTDKNKNTIIICSIENFDPMGIHTGDSITIAPVQTLNNKDLQKIRDWTIKIMSEIGVETGGANVQFALDPNSDDAYVIEMNPRVSRSSSLASKATGFAIAKIAAKLAVGYTLDELPNDITKKTMACFEPAIDYVVTKIPRFTFEKFPQTDSSLTTHMKSVGEVMAIGRTFCESLQKAARSLENGYYGIESLYGLDLLYDCQNKSELIFHSINDAENIDVRGQTVLKASESADKCLDIKNIIIGLFGVKEEIKTLIKNADYRRLLLITDSLRAGFTVDEVYEFSKINRWFLEQIQQIVDFEKKLFLCNVFNTAKSPKTDEFHSGSDKERQDAESILREAKQLGFSNMIIAKLTAVDENGNHIKPDEYLKKNSNAFKIIKTQEKYLEKLLDEFKICPVYKKVDTCGAEFEAATPYMYSSYDKSNEITALEGKKAIILGSGPNRIGQGIEFDYCCVHSAFALKEIGYKAIMVNCNPETVSTDYDTSSRLYFEPLTAEDVLNIAKLEENPPIILQFGGQTPLKLAGEFESRRFNILGTPYKYIDIAEDREKFKDIIQKMGLFQAESAMAFNEEEVYTNSISIGFPVLLRPSYVLGGRAMEIIYNESSLDKYIKKIFAQDISFPILIDKFLEDAIEMDVDALCDGEDIYIAGIMEHIEEAGVHSGDSACSMPAFSLNNGIIEQIKEITKKICLEFHIIGLVNIQFAIKCDKIYIIEVNPRASRTVPFVSKATGIPVAKYATLVMFGKKLKDIGLIGCFNIDYYCVKEAVFPFTKFSNVDPMLGPEMRSTGEVMGIDKSFGIAYAKSQIASGQNIPKNGNILISVKDEDKKYLEELCTQLIGMGFSIVATKGTSEYLDKLNIKNFKINKVKEGRPHIIDALKNKEINMIFNTPRGMKSLEDSYAIRRSAIEFAIPYYTTMRGAFAASSAIKSLKEEKLSVKPIQDYYKSI</sequence>
<dbReference type="EC" id="6.3.5.5" evidence="15"/>
<keyword evidence="5 15" id="KW-0028">Amino-acid biosynthesis</keyword>
<dbReference type="InterPro" id="IPR005483">
    <property type="entry name" value="CPSase_dom"/>
</dbReference>
<evidence type="ECO:0000256" key="4">
    <source>
        <dbReference type="ARBA" id="ARBA00022598"/>
    </source>
</evidence>
<comment type="cofactor">
    <cofactor evidence="15">
        <name>Mg(2+)</name>
        <dbReference type="ChEBI" id="CHEBI:18420"/>
    </cofactor>
    <cofactor evidence="15">
        <name>Mn(2+)</name>
        <dbReference type="ChEBI" id="CHEBI:29035"/>
    </cofactor>
    <text evidence="15">Binds 4 Mg(2+) or Mn(2+) ions per subunit.</text>
</comment>
<feature type="binding site" evidence="15">
    <location>
        <position position="931"/>
    </location>
    <ligand>
        <name>Mn(2+)</name>
        <dbReference type="ChEBI" id="CHEBI:29035"/>
        <label>4</label>
    </ligand>
</feature>
<feature type="region of interest" description="Carboxyphosphate synthetic domain" evidence="15">
    <location>
        <begin position="1"/>
        <end position="402"/>
    </location>
</feature>
<feature type="binding site" evidence="15">
    <location>
        <position position="878"/>
    </location>
    <ligand>
        <name>ATP</name>
        <dbReference type="ChEBI" id="CHEBI:30616"/>
        <label>2</label>
    </ligand>
</feature>
<comment type="domain">
    <text evidence="15">The large subunit is composed of 2 ATP-grasp domains that are involved in binding the 2 ATP molecules needed for carbamoyl phosphate synthesis. The N-terminal ATP-grasp domain (referred to as the carboxyphosphate synthetic component) catalyzes the ATP-dependent phosphorylation of hydrogencarbonate to carboxyphosphate and the subsequent nucleophilic attack by ammonia to form a carbamate intermediate. The C-terminal ATP-grasp domain (referred to as the carbamoyl phosphate synthetic component) then catalyzes the phosphorylation of carbamate with the second ATP to form the end product carbamoyl phosphate. The reactive and unstable enzyme intermediates are sequentially channeled from one active site to the next through the interior of the protein over a distance of at least 96 A.</text>
</comment>
<dbReference type="Pfam" id="PF02142">
    <property type="entry name" value="MGS"/>
    <property type="match status" value="1"/>
</dbReference>
<evidence type="ECO:0000256" key="15">
    <source>
        <dbReference type="HAMAP-Rule" id="MF_01210"/>
    </source>
</evidence>
<feature type="binding site" evidence="15">
    <location>
        <position position="301"/>
    </location>
    <ligand>
        <name>Mn(2+)</name>
        <dbReference type="ChEBI" id="CHEBI:29035"/>
        <label>2</label>
    </ligand>
</feature>
<keyword evidence="10" id="KW-0460">Magnesium</keyword>
<feature type="binding site" evidence="15">
    <location>
        <position position="919"/>
    </location>
    <ligand>
        <name>ATP</name>
        <dbReference type="ChEBI" id="CHEBI:30616"/>
        <label>2</label>
    </ligand>
</feature>
<dbReference type="SMART" id="SM01096">
    <property type="entry name" value="CPSase_L_D3"/>
    <property type="match status" value="1"/>
</dbReference>
<gene>
    <name evidence="15 18" type="primary">carB</name>
    <name evidence="18" type="ORF">EVJ46_04025</name>
</gene>
<dbReference type="InterPro" id="IPR036897">
    <property type="entry name" value="CarbamoylP_synth_lsu_oligo_sf"/>
</dbReference>
<comment type="similarity">
    <text evidence="2 15">Belongs to the CarB family.</text>
</comment>
<feature type="binding site" evidence="15">
    <location>
        <position position="169"/>
    </location>
    <ligand>
        <name>ATP</name>
        <dbReference type="ChEBI" id="CHEBI:30616"/>
        <label>1</label>
    </ligand>
</feature>
<evidence type="ECO:0000256" key="2">
    <source>
        <dbReference type="ARBA" id="ARBA00009799"/>
    </source>
</evidence>
<dbReference type="SUPFAM" id="SSF52335">
    <property type="entry name" value="Methylglyoxal synthase-like"/>
    <property type="match status" value="1"/>
</dbReference>
<feature type="binding site" evidence="15">
    <location>
        <position position="877"/>
    </location>
    <ligand>
        <name>ATP</name>
        <dbReference type="ChEBI" id="CHEBI:30616"/>
        <label>2</label>
    </ligand>
</feature>
<feature type="binding site" evidence="15">
    <location>
        <position position="844"/>
    </location>
    <ligand>
        <name>ATP</name>
        <dbReference type="ChEBI" id="CHEBI:30616"/>
        <label>2</label>
    </ligand>
</feature>
<dbReference type="EMBL" id="SGBC01000001">
    <property type="protein sequence ID" value="RZD17401.1"/>
    <property type="molecule type" value="Genomic_DNA"/>
</dbReference>
<dbReference type="Pfam" id="PF25596">
    <property type="entry name" value="CPSase_L_D1"/>
    <property type="match status" value="2"/>
</dbReference>
<evidence type="ECO:0000256" key="11">
    <source>
        <dbReference type="ARBA" id="ARBA00022975"/>
    </source>
</evidence>